<evidence type="ECO:0000256" key="3">
    <source>
        <dbReference type="ARBA" id="ARBA00012517"/>
    </source>
</evidence>
<dbReference type="STRING" id="1548.CSCA_1047"/>
<evidence type="ECO:0000256" key="5">
    <source>
        <dbReference type="ARBA" id="ARBA00022448"/>
    </source>
</evidence>
<evidence type="ECO:0000256" key="2">
    <source>
        <dbReference type="ARBA" id="ARBA00006024"/>
    </source>
</evidence>
<dbReference type="PRINTS" id="PR00119">
    <property type="entry name" value="CATATPASE"/>
</dbReference>
<dbReference type="Gene3D" id="3.30.70.100">
    <property type="match status" value="3"/>
</dbReference>
<feature type="transmembrane region" description="Helical" evidence="21">
    <location>
        <begin position="228"/>
        <end position="251"/>
    </location>
</feature>
<evidence type="ECO:0000256" key="15">
    <source>
        <dbReference type="ARBA" id="ARBA00023008"/>
    </source>
</evidence>
<feature type="domain" description="HMA" evidence="22">
    <location>
        <begin position="142"/>
        <end position="208"/>
    </location>
</feature>
<dbReference type="EMBL" id="CP009933">
    <property type="protein sequence ID" value="AKA68172.1"/>
    <property type="molecule type" value="Genomic_DNA"/>
</dbReference>
<feature type="transmembrane region" description="Helical" evidence="21">
    <location>
        <begin position="308"/>
        <end position="328"/>
    </location>
</feature>
<feature type="transmembrane region" description="Helical" evidence="21">
    <location>
        <begin position="271"/>
        <end position="287"/>
    </location>
</feature>
<protein>
    <recommendedName>
        <fullName evidence="4">Copper-exporting P-type ATPase</fullName>
        <ecNumber evidence="3">7.2.2.8</ecNumber>
    </recommendedName>
    <alternativeName>
        <fullName evidence="18">Copper-exporting P-type ATPase A</fullName>
    </alternativeName>
    <alternativeName>
        <fullName evidence="19">Cu(+)-exporting ATPase</fullName>
    </alternativeName>
</protein>
<name>A0A0E3M6Y5_CLOSL</name>
<keyword evidence="8" id="KW-0677">Repeat</keyword>
<dbReference type="SUPFAM" id="SSF55008">
    <property type="entry name" value="HMA, heavy metal-associated domain"/>
    <property type="match status" value="3"/>
</dbReference>
<evidence type="ECO:0000256" key="11">
    <source>
        <dbReference type="ARBA" id="ARBA00022840"/>
    </source>
</evidence>
<dbReference type="GO" id="GO:0005886">
    <property type="term" value="C:plasma membrane"/>
    <property type="evidence" value="ECO:0007669"/>
    <property type="project" value="UniProtKB-SubCell"/>
</dbReference>
<evidence type="ECO:0000256" key="9">
    <source>
        <dbReference type="ARBA" id="ARBA00022741"/>
    </source>
</evidence>
<dbReference type="HOGENOM" id="CLU_001771_0_3_9"/>
<feature type="domain" description="HMA" evidence="22">
    <location>
        <begin position="2"/>
        <end position="68"/>
    </location>
</feature>
<dbReference type="Gene3D" id="3.40.1110.10">
    <property type="entry name" value="Calcium-transporting ATPase, cytoplasmic domain N"/>
    <property type="match status" value="2"/>
</dbReference>
<keyword evidence="21" id="KW-1003">Cell membrane</keyword>
<dbReference type="KEGG" id="csq:CSCA_1047"/>
<sequence>MISRTLKIEGMSCAACAKAVERASKKLQGVENASVNLATEKLNINFDESKIKVEDIQAAIEKAGYKAVSDAVVKTLKIEGMTCAACAKAVERASKKLDGVYEANVNLATEKLSLSFDASKVTVVDIKKAVEKAGYKVAEEAVNRTLKIEGMTCAACAKAVERVSKKLDGVYEANVNLATEKLNVSFEPSKVKLSDIKKVIEKAGYKALEEEVSIDTDKEKKEREIKALWNRFVISAVFGIPLLIIAMVPMIGEKMGFMLPQAIDPMEHPEIFSIIQLLLVLPIIIVGKKYFTVGFKSLLRRSPNMDSLIAIGSSAAFIYSVFAVYEIFLGNTNYHLYFESAGTILTLITLGKYLESVAKGKTSEAIKKLMGLAPKTATIVKEDKEIEISIEEVEVGDIIVVKPGEKIPVDGEVTEGITSVDESMLTGESIPVEKNAGDKVIGASINKNGSIRYKATRVGKDTALAQIIRLVEEAQGSKAPIAKLADVISGYFVPVVMSLAIIGALGWYIYGESGVFSLTIFISVLVIACPCALGLATPTAIMVGTGKGAEYGVLIKSGTALETAHKIQTIVFDKTGTITEGNPKVTDIVTVPDIDENYLLQLAASGEKSSEHPLGEAIVKEAENRKIELKKLDLFKAIPGHGIEVAIENSKILLGNRKLMIESNISLEKLEKKSQALANEGKTPMYVALENKAIGLIAVADTVKEHSKRAIDKLHSMGIEVAMITGDNKKTAEAIAKQVGIDRILAEVLPQDKANEVKKLQNEKKKVAMVGDGINDAPALAQADIGIAIGSGTDVAMESADIVLMRSDLMDVVTAIDLSKKTIKNIKENLFWAFGYNTLGIPVAMGVLHIFGGPLLNPMIAALAMSLSSVSVLSNALRLKGFKPSI</sequence>
<proteinExistence type="inferred from homology"/>
<feature type="domain" description="HMA" evidence="22">
    <location>
        <begin position="72"/>
        <end position="138"/>
    </location>
</feature>
<dbReference type="InterPro" id="IPR036412">
    <property type="entry name" value="HAD-like_sf"/>
</dbReference>
<dbReference type="FunFam" id="3.40.50.1000:FF:000031">
    <property type="entry name" value="Probable copper-transporting ATPase HMA5"/>
    <property type="match status" value="1"/>
</dbReference>
<dbReference type="SFLD" id="SFLDG00002">
    <property type="entry name" value="C1.7:_P-type_atpase_like"/>
    <property type="match status" value="1"/>
</dbReference>
<dbReference type="InterPro" id="IPR006121">
    <property type="entry name" value="HMA_dom"/>
</dbReference>
<keyword evidence="13" id="KW-1278">Translocase</keyword>
<reference evidence="23 24" key="1">
    <citation type="journal article" date="2015" name="J. Biotechnol.">
        <title>Complete genome sequence of a malodorant-producing acetogen, Clostridium scatologenes ATCC 25775(T).</title>
        <authorList>
            <person name="Zhu Z."/>
            <person name="Guo T."/>
            <person name="Zheng H."/>
            <person name="Song T."/>
            <person name="Ouyang P."/>
            <person name="Xie J."/>
        </authorList>
    </citation>
    <scope>NUCLEOTIDE SEQUENCE [LARGE SCALE GENOMIC DNA]</scope>
    <source>
        <strain evidence="23 24">ATCC 25775</strain>
    </source>
</reference>
<keyword evidence="24" id="KW-1185">Reference proteome</keyword>
<dbReference type="GO" id="GO:0043682">
    <property type="term" value="F:P-type divalent copper transporter activity"/>
    <property type="evidence" value="ECO:0007669"/>
    <property type="project" value="TreeGrafter"/>
</dbReference>
<dbReference type="GO" id="GO:0016887">
    <property type="term" value="F:ATP hydrolysis activity"/>
    <property type="evidence" value="ECO:0007669"/>
    <property type="project" value="InterPro"/>
</dbReference>
<dbReference type="CDD" id="cd00371">
    <property type="entry name" value="HMA"/>
    <property type="match status" value="3"/>
</dbReference>
<dbReference type="InterPro" id="IPR036163">
    <property type="entry name" value="HMA_dom_sf"/>
</dbReference>
<dbReference type="EC" id="7.2.2.8" evidence="3"/>
<dbReference type="FunFam" id="2.70.150.10:FF:000002">
    <property type="entry name" value="Copper-transporting ATPase 1, putative"/>
    <property type="match status" value="1"/>
</dbReference>
<evidence type="ECO:0000256" key="4">
    <source>
        <dbReference type="ARBA" id="ARBA00015102"/>
    </source>
</evidence>
<evidence type="ECO:0000256" key="12">
    <source>
        <dbReference type="ARBA" id="ARBA00022842"/>
    </source>
</evidence>
<feature type="transmembrane region" description="Helical" evidence="21">
    <location>
        <begin position="516"/>
        <end position="537"/>
    </location>
</feature>
<dbReference type="SFLD" id="SFLDF00027">
    <property type="entry name" value="p-type_atpase"/>
    <property type="match status" value="1"/>
</dbReference>
<dbReference type="Proteomes" id="UP000033115">
    <property type="component" value="Chromosome"/>
</dbReference>
<dbReference type="Pfam" id="PF00403">
    <property type="entry name" value="HMA"/>
    <property type="match status" value="3"/>
</dbReference>
<dbReference type="PANTHER" id="PTHR43520:SF8">
    <property type="entry name" value="P-TYPE CU(+) TRANSPORTER"/>
    <property type="match status" value="1"/>
</dbReference>
<evidence type="ECO:0000256" key="10">
    <source>
        <dbReference type="ARBA" id="ARBA00022796"/>
    </source>
</evidence>
<evidence type="ECO:0000313" key="24">
    <source>
        <dbReference type="Proteomes" id="UP000033115"/>
    </source>
</evidence>
<dbReference type="AlphaFoldDB" id="A0A0E3M6Y5"/>
<gene>
    <name evidence="23" type="ORF">CSCA_1047</name>
</gene>
<dbReference type="InterPro" id="IPR006122">
    <property type="entry name" value="HMA_Cu_ion-bd"/>
</dbReference>
<evidence type="ECO:0000256" key="21">
    <source>
        <dbReference type="RuleBase" id="RU362081"/>
    </source>
</evidence>
<dbReference type="PANTHER" id="PTHR43520">
    <property type="entry name" value="ATP7, ISOFORM B"/>
    <property type="match status" value="1"/>
</dbReference>
<feature type="transmembrane region" description="Helical" evidence="21">
    <location>
        <begin position="488"/>
        <end position="510"/>
    </location>
</feature>
<evidence type="ECO:0000256" key="13">
    <source>
        <dbReference type="ARBA" id="ARBA00022967"/>
    </source>
</evidence>
<evidence type="ECO:0000256" key="8">
    <source>
        <dbReference type="ARBA" id="ARBA00022737"/>
    </source>
</evidence>
<dbReference type="InterPro" id="IPR059000">
    <property type="entry name" value="ATPase_P-type_domA"/>
</dbReference>
<dbReference type="PRINTS" id="PR00943">
    <property type="entry name" value="CUATPASE"/>
</dbReference>
<keyword evidence="5" id="KW-0813">Transport</keyword>
<organism evidence="23 24">
    <name type="scientific">Clostridium scatologenes</name>
    <dbReference type="NCBI Taxonomy" id="1548"/>
    <lineage>
        <taxon>Bacteria</taxon>
        <taxon>Bacillati</taxon>
        <taxon>Bacillota</taxon>
        <taxon>Clostridia</taxon>
        <taxon>Eubacteriales</taxon>
        <taxon>Clostridiaceae</taxon>
        <taxon>Clostridium</taxon>
    </lineage>
</organism>
<keyword evidence="12" id="KW-0460">Magnesium</keyword>
<dbReference type="SFLD" id="SFLDS00003">
    <property type="entry name" value="Haloacid_Dehalogenase"/>
    <property type="match status" value="1"/>
</dbReference>
<comment type="similarity">
    <text evidence="2 21">Belongs to the cation transport ATPase (P-type) (TC 3.A.3) family. Type IB subfamily.</text>
</comment>
<feature type="transmembrane region" description="Helical" evidence="21">
    <location>
        <begin position="830"/>
        <end position="852"/>
    </location>
</feature>
<keyword evidence="7 21" id="KW-0479">Metal-binding</keyword>
<dbReference type="Gene3D" id="2.70.150.10">
    <property type="entry name" value="Calcium-transporting ATPase, cytoplasmic transduction domain A"/>
    <property type="match status" value="1"/>
</dbReference>
<keyword evidence="6 21" id="KW-0812">Transmembrane</keyword>
<dbReference type="InterPro" id="IPR044492">
    <property type="entry name" value="P_typ_ATPase_HD_dom"/>
</dbReference>
<keyword evidence="17 21" id="KW-0472">Membrane</keyword>
<dbReference type="NCBIfam" id="TIGR01511">
    <property type="entry name" value="ATPase-IB1_Cu"/>
    <property type="match status" value="1"/>
</dbReference>
<dbReference type="SUPFAM" id="SSF81665">
    <property type="entry name" value="Calcium ATPase, transmembrane domain M"/>
    <property type="match status" value="1"/>
</dbReference>
<dbReference type="GO" id="GO:0055070">
    <property type="term" value="P:copper ion homeostasis"/>
    <property type="evidence" value="ECO:0007669"/>
    <property type="project" value="TreeGrafter"/>
</dbReference>
<evidence type="ECO:0000256" key="20">
    <source>
        <dbReference type="ARBA" id="ARBA00049289"/>
    </source>
</evidence>
<feature type="transmembrane region" description="Helical" evidence="21">
    <location>
        <begin position="858"/>
        <end position="877"/>
    </location>
</feature>
<dbReference type="PROSITE" id="PS00154">
    <property type="entry name" value="ATPASE_E1_E2"/>
    <property type="match status" value="1"/>
</dbReference>
<evidence type="ECO:0000256" key="7">
    <source>
        <dbReference type="ARBA" id="ARBA00022723"/>
    </source>
</evidence>
<evidence type="ECO:0000256" key="19">
    <source>
        <dbReference type="ARBA" id="ARBA00033239"/>
    </source>
</evidence>
<dbReference type="InterPro" id="IPR023299">
    <property type="entry name" value="ATPase_P-typ_cyto_dom_N"/>
</dbReference>
<dbReference type="FunFam" id="3.30.70.100:FF:000005">
    <property type="entry name" value="Copper-exporting P-type ATPase A"/>
    <property type="match status" value="3"/>
</dbReference>
<comment type="subcellular location">
    <subcellularLocation>
        <location evidence="1">Cell membrane</location>
        <topology evidence="1">Multi-pass membrane protein</topology>
    </subcellularLocation>
</comment>
<dbReference type="InterPro" id="IPR027256">
    <property type="entry name" value="P-typ_ATPase_IB"/>
</dbReference>
<evidence type="ECO:0000256" key="6">
    <source>
        <dbReference type="ARBA" id="ARBA00022692"/>
    </source>
</evidence>
<keyword evidence="11 21" id="KW-0067">ATP-binding</keyword>
<dbReference type="CDD" id="cd02094">
    <property type="entry name" value="P-type_ATPase_Cu-like"/>
    <property type="match status" value="1"/>
</dbReference>
<evidence type="ECO:0000256" key="14">
    <source>
        <dbReference type="ARBA" id="ARBA00022989"/>
    </source>
</evidence>
<dbReference type="Pfam" id="PF00702">
    <property type="entry name" value="Hydrolase"/>
    <property type="match status" value="1"/>
</dbReference>
<evidence type="ECO:0000256" key="16">
    <source>
        <dbReference type="ARBA" id="ARBA00023065"/>
    </source>
</evidence>
<evidence type="ECO:0000313" key="23">
    <source>
        <dbReference type="EMBL" id="AKA68172.1"/>
    </source>
</evidence>
<dbReference type="SUPFAM" id="SSF81653">
    <property type="entry name" value="Calcium ATPase, transduction domain A"/>
    <property type="match status" value="1"/>
</dbReference>
<dbReference type="NCBIfam" id="TIGR00003">
    <property type="entry name" value="copper ion binding protein"/>
    <property type="match status" value="3"/>
</dbReference>
<dbReference type="GO" id="GO:0140581">
    <property type="term" value="F:P-type monovalent copper transporter activity"/>
    <property type="evidence" value="ECO:0007669"/>
    <property type="project" value="UniProtKB-EC"/>
</dbReference>
<dbReference type="InterPro" id="IPR008250">
    <property type="entry name" value="ATPase_P-typ_transduc_dom_A_sf"/>
</dbReference>
<dbReference type="RefSeq" id="WP_029159662.1">
    <property type="nucleotide sequence ID" value="NZ_CP009933.1"/>
</dbReference>
<keyword evidence="15" id="KW-0186">Copper</keyword>
<keyword evidence="9 21" id="KW-0547">Nucleotide-binding</keyword>
<evidence type="ECO:0000256" key="1">
    <source>
        <dbReference type="ARBA" id="ARBA00004651"/>
    </source>
</evidence>
<dbReference type="GO" id="GO:0005524">
    <property type="term" value="F:ATP binding"/>
    <property type="evidence" value="ECO:0007669"/>
    <property type="project" value="UniProtKB-UniRule"/>
</dbReference>
<dbReference type="GO" id="GO:0005507">
    <property type="term" value="F:copper ion binding"/>
    <property type="evidence" value="ECO:0007669"/>
    <property type="project" value="InterPro"/>
</dbReference>
<dbReference type="InterPro" id="IPR023298">
    <property type="entry name" value="ATPase_P-typ_TM_dom_sf"/>
</dbReference>
<dbReference type="NCBIfam" id="TIGR01525">
    <property type="entry name" value="ATPase-IB_hvy"/>
    <property type="match status" value="1"/>
</dbReference>
<dbReference type="InterPro" id="IPR023214">
    <property type="entry name" value="HAD_sf"/>
</dbReference>
<feature type="transmembrane region" description="Helical" evidence="21">
    <location>
        <begin position="334"/>
        <end position="354"/>
    </location>
</feature>
<accession>A0A0E3M6Y5</accession>
<dbReference type="PROSITE" id="PS50846">
    <property type="entry name" value="HMA_2"/>
    <property type="match status" value="3"/>
</dbReference>
<evidence type="ECO:0000256" key="17">
    <source>
        <dbReference type="ARBA" id="ARBA00023136"/>
    </source>
</evidence>
<dbReference type="Gene3D" id="3.40.50.1000">
    <property type="entry name" value="HAD superfamily/HAD-like"/>
    <property type="match status" value="1"/>
</dbReference>
<evidence type="ECO:0000259" key="22">
    <source>
        <dbReference type="PROSITE" id="PS50846"/>
    </source>
</evidence>
<dbReference type="InterPro" id="IPR018303">
    <property type="entry name" value="ATPase_P-typ_P_site"/>
</dbReference>
<dbReference type="InterPro" id="IPR001757">
    <property type="entry name" value="P_typ_ATPase"/>
</dbReference>
<dbReference type="SUPFAM" id="SSF56784">
    <property type="entry name" value="HAD-like"/>
    <property type="match status" value="1"/>
</dbReference>
<keyword evidence="14 21" id="KW-1133">Transmembrane helix</keyword>
<dbReference type="NCBIfam" id="TIGR01494">
    <property type="entry name" value="ATPase_P-type"/>
    <property type="match status" value="1"/>
</dbReference>
<comment type="catalytic activity">
    <reaction evidence="20">
        <text>Cu(+)(in) + ATP + H2O = Cu(+)(out) + ADP + phosphate + H(+)</text>
        <dbReference type="Rhea" id="RHEA:25792"/>
        <dbReference type="ChEBI" id="CHEBI:15377"/>
        <dbReference type="ChEBI" id="CHEBI:15378"/>
        <dbReference type="ChEBI" id="CHEBI:30616"/>
        <dbReference type="ChEBI" id="CHEBI:43474"/>
        <dbReference type="ChEBI" id="CHEBI:49552"/>
        <dbReference type="ChEBI" id="CHEBI:456216"/>
        <dbReference type="EC" id="7.2.2.8"/>
    </reaction>
</comment>
<keyword evidence="16" id="KW-0406">Ion transport</keyword>
<evidence type="ECO:0000256" key="18">
    <source>
        <dbReference type="ARBA" id="ARBA00029719"/>
    </source>
</evidence>
<dbReference type="Pfam" id="PF00122">
    <property type="entry name" value="E1-E2_ATPase"/>
    <property type="match status" value="1"/>
</dbReference>
<keyword evidence="10" id="KW-0187">Copper transport</keyword>